<evidence type="ECO:0000313" key="14">
    <source>
        <dbReference type="Proteomes" id="UP001221519"/>
    </source>
</evidence>
<evidence type="ECO:0000256" key="9">
    <source>
        <dbReference type="ARBA" id="ARBA00048988"/>
    </source>
</evidence>
<dbReference type="Gene3D" id="1.10.10.160">
    <property type="match status" value="1"/>
</dbReference>
<accession>A0ABY7XKD3</accession>
<dbReference type="InterPro" id="IPR027417">
    <property type="entry name" value="P-loop_NTPase"/>
</dbReference>
<dbReference type="SUPFAM" id="SSF52540">
    <property type="entry name" value="P-loop containing nucleoside triphosphate hydrolases"/>
    <property type="match status" value="1"/>
</dbReference>
<dbReference type="PROSITE" id="PS51217">
    <property type="entry name" value="UVRD_HELICASE_CTER"/>
    <property type="match status" value="1"/>
</dbReference>
<keyword evidence="6" id="KW-0413">Isomerase</keyword>
<dbReference type="InterPro" id="IPR014016">
    <property type="entry name" value="UvrD-like_ATP-bd"/>
</dbReference>
<keyword evidence="14" id="KW-1185">Reference proteome</keyword>
<comment type="catalytic activity">
    <reaction evidence="7">
        <text>Couples ATP hydrolysis with the unwinding of duplex DNA by translocating in the 3'-5' direction.</text>
        <dbReference type="EC" id="5.6.2.4"/>
    </reaction>
</comment>
<dbReference type="EC" id="5.6.2.4" evidence="8"/>
<evidence type="ECO:0000256" key="3">
    <source>
        <dbReference type="ARBA" id="ARBA00022801"/>
    </source>
</evidence>
<evidence type="ECO:0000256" key="6">
    <source>
        <dbReference type="ARBA" id="ARBA00023235"/>
    </source>
</evidence>
<evidence type="ECO:0000259" key="11">
    <source>
        <dbReference type="PROSITE" id="PS51198"/>
    </source>
</evidence>
<dbReference type="Proteomes" id="UP001221519">
    <property type="component" value="Plasmid unnamed1"/>
</dbReference>
<comment type="similarity">
    <text evidence="1">Belongs to the helicase family. UvrD subfamily.</text>
</comment>
<gene>
    <name evidence="13" type="ORF">PUW25_25825</name>
</gene>
<dbReference type="InterPro" id="IPR014017">
    <property type="entry name" value="DNA_helicase_UvrD-like_C"/>
</dbReference>
<geneLocation type="plasmid" evidence="13 14">
    <name>unnamed1</name>
</geneLocation>
<evidence type="ECO:0000256" key="8">
    <source>
        <dbReference type="ARBA" id="ARBA00034808"/>
    </source>
</evidence>
<feature type="binding site" evidence="10">
    <location>
        <begin position="43"/>
        <end position="50"/>
    </location>
    <ligand>
        <name>ATP</name>
        <dbReference type="ChEBI" id="CHEBI:30616"/>
    </ligand>
</feature>
<name>A0ABY7XKD3_9BACL</name>
<evidence type="ECO:0000313" key="13">
    <source>
        <dbReference type="EMBL" id="WDI05231.1"/>
    </source>
</evidence>
<organism evidence="13 14">
    <name type="scientific">Paenibacillus urinalis</name>
    <dbReference type="NCBI Taxonomy" id="521520"/>
    <lineage>
        <taxon>Bacteria</taxon>
        <taxon>Bacillati</taxon>
        <taxon>Bacillota</taxon>
        <taxon>Bacilli</taxon>
        <taxon>Bacillales</taxon>
        <taxon>Paenibacillaceae</taxon>
        <taxon>Paenibacillus</taxon>
    </lineage>
</organism>
<proteinExistence type="inferred from homology"/>
<evidence type="ECO:0000256" key="1">
    <source>
        <dbReference type="ARBA" id="ARBA00009922"/>
    </source>
</evidence>
<dbReference type="RefSeq" id="WP_274338779.1">
    <property type="nucleotide sequence ID" value="NZ_CP118109.1"/>
</dbReference>
<feature type="domain" description="UvrD-like helicase ATP-binding" evidence="11">
    <location>
        <begin position="22"/>
        <end position="301"/>
    </location>
</feature>
<keyword evidence="5 10" id="KW-0067">ATP-binding</keyword>
<dbReference type="PANTHER" id="PTHR11070">
    <property type="entry name" value="UVRD / RECB / PCRA DNA HELICASE FAMILY MEMBER"/>
    <property type="match status" value="1"/>
</dbReference>
<keyword evidence="2 10" id="KW-0547">Nucleotide-binding</keyword>
<comment type="catalytic activity">
    <reaction evidence="9">
        <text>ATP + H2O = ADP + phosphate + H(+)</text>
        <dbReference type="Rhea" id="RHEA:13065"/>
        <dbReference type="ChEBI" id="CHEBI:15377"/>
        <dbReference type="ChEBI" id="CHEBI:15378"/>
        <dbReference type="ChEBI" id="CHEBI:30616"/>
        <dbReference type="ChEBI" id="CHEBI:43474"/>
        <dbReference type="ChEBI" id="CHEBI:456216"/>
        <dbReference type="EC" id="5.6.2.4"/>
    </reaction>
</comment>
<keyword evidence="4 10" id="KW-0347">Helicase</keyword>
<dbReference type="Pfam" id="PF00580">
    <property type="entry name" value="UvrD-helicase"/>
    <property type="match status" value="1"/>
</dbReference>
<evidence type="ECO:0000256" key="7">
    <source>
        <dbReference type="ARBA" id="ARBA00034617"/>
    </source>
</evidence>
<dbReference type="Pfam" id="PF13361">
    <property type="entry name" value="UvrD_C"/>
    <property type="match status" value="1"/>
</dbReference>
<keyword evidence="3 10" id="KW-0378">Hydrolase</keyword>
<evidence type="ECO:0000259" key="12">
    <source>
        <dbReference type="PROSITE" id="PS51217"/>
    </source>
</evidence>
<dbReference type="PANTHER" id="PTHR11070:SF48">
    <property type="entry name" value="ATP-DEPENDENT HELICASE_NUCLEASE SUBUNIT A"/>
    <property type="match status" value="1"/>
</dbReference>
<dbReference type="PROSITE" id="PS51198">
    <property type="entry name" value="UVRD_HELICASE_ATP_BIND"/>
    <property type="match status" value="1"/>
</dbReference>
<dbReference type="CDD" id="cd17932">
    <property type="entry name" value="DEXQc_UvrD"/>
    <property type="match status" value="1"/>
</dbReference>
<dbReference type="InterPro" id="IPR000212">
    <property type="entry name" value="DNA_helicase_UvrD/REP"/>
</dbReference>
<dbReference type="InterPro" id="IPR013986">
    <property type="entry name" value="DExx_box_DNA_helicase_dom_sf"/>
</dbReference>
<dbReference type="Gene3D" id="3.40.50.300">
    <property type="entry name" value="P-loop containing nucleotide triphosphate hydrolases"/>
    <property type="match status" value="2"/>
</dbReference>
<keyword evidence="13" id="KW-0614">Plasmid</keyword>
<evidence type="ECO:0000256" key="2">
    <source>
        <dbReference type="ARBA" id="ARBA00022741"/>
    </source>
</evidence>
<evidence type="ECO:0000256" key="4">
    <source>
        <dbReference type="ARBA" id="ARBA00022806"/>
    </source>
</evidence>
<sequence length="662" mass="76038">MATEERELNNVVSMEKVKELLDELNPEQRIAAEAIYGPVLVLAGAGSGKTKTLTYRIANMLAHGEKASSIFVATFTNKAAKEMKERIAKAVGEETVRDLWMGTFHSLCVRILRKHGHLLGYESNFTIMDTGDSLDLIKRIYKKLNVDENTKPGLALHYIDQAKNNLFTPEYCLHEQAESANDQMCALVYQDFQLLAKEMNAMDFGDLIMNVVKLLEEFPDACNYWQNRFKFVLSDEYQDANHAQYHLLRLLAFPHNNIFVVGDPQQSIYKFRGAAVNLILSFESQYFPCTTVRLSTNYRSNHVIVRAGNELMKQNSHMRLELVANNPELNVHPILIMKTQNEHAEAAFVSFQIQKMVKAGTHAYGDFAILYRTNDQSAPFEQMFMHNMIPYKVVGGTGFFQREEIKDIVAYLKSIVNRKDDGALIRIMNKPSRGIGDTTINHIVDYANEHKVSVSRAMKNIDDISVIKKGPRGKVRDFLGMLDHFDSMKHMDIRRYVHYVLEQSGYMAMWTSKNNKEAEEKVDNINEFLRLVERYKDENLDKSLTDFMQEISLLMDFDNKEKDNAVRMMSIHGSKGLEFPVVFGVGMNEGIFPSFRSYSPEDLEEERRLAYVLVTRAENQIMLTSTRERTNYRGGKTSQDSSRFLDELPEDLVVRHELKPNN</sequence>
<protein>
    <recommendedName>
        <fullName evidence="8">DNA 3'-5' helicase</fullName>
        <ecNumber evidence="8">5.6.2.4</ecNumber>
    </recommendedName>
</protein>
<evidence type="ECO:0000256" key="10">
    <source>
        <dbReference type="PROSITE-ProRule" id="PRU00560"/>
    </source>
</evidence>
<dbReference type="EMBL" id="CP118109">
    <property type="protein sequence ID" value="WDI05231.1"/>
    <property type="molecule type" value="Genomic_DNA"/>
</dbReference>
<reference evidence="13 14" key="1">
    <citation type="submission" date="2023-02" db="EMBL/GenBank/DDBJ databases">
        <title>Pathogen: clinical or host-associated sample.</title>
        <authorList>
            <person name="Hergert J."/>
            <person name="Casey R."/>
            <person name="Wagner J."/>
            <person name="Young E.L."/>
            <person name="Oakeson K.F."/>
        </authorList>
    </citation>
    <scope>NUCLEOTIDE SEQUENCE [LARGE SCALE GENOMIC DNA]</scope>
    <source>
        <strain evidence="13 14">2022CK-00829</strain>
        <plasmid evidence="13 14">unnamed1</plasmid>
    </source>
</reference>
<feature type="domain" description="UvrD-like helicase C-terminal" evidence="12">
    <location>
        <begin position="302"/>
        <end position="576"/>
    </location>
</feature>
<dbReference type="Gene3D" id="1.10.486.10">
    <property type="entry name" value="PCRA, domain 4"/>
    <property type="match status" value="1"/>
</dbReference>
<evidence type="ECO:0000256" key="5">
    <source>
        <dbReference type="ARBA" id="ARBA00022840"/>
    </source>
</evidence>